<dbReference type="Pfam" id="PF01229">
    <property type="entry name" value="Glyco_hydro_39"/>
    <property type="match status" value="1"/>
</dbReference>
<keyword evidence="2" id="KW-0378">Hydrolase</keyword>
<dbReference type="AlphaFoldDB" id="A0A417YI19"/>
<dbReference type="RefSeq" id="WP_118889231.1">
    <property type="nucleotide sequence ID" value="NZ_PHUT01000005.1"/>
</dbReference>
<dbReference type="PROSITE" id="PS01124">
    <property type="entry name" value="HTH_ARAC_FAMILY_2"/>
    <property type="match status" value="1"/>
</dbReference>
<dbReference type="InterPro" id="IPR018060">
    <property type="entry name" value="HTH_AraC"/>
</dbReference>
<name>A0A417YI19_9BACI</name>
<evidence type="ECO:0000256" key="6">
    <source>
        <dbReference type="ARBA" id="ARBA00023295"/>
    </source>
</evidence>
<keyword evidence="5" id="KW-0804">Transcription</keyword>
<evidence type="ECO:0000256" key="1">
    <source>
        <dbReference type="ARBA" id="ARBA00008875"/>
    </source>
</evidence>
<dbReference type="PANTHER" id="PTHR43280">
    <property type="entry name" value="ARAC-FAMILY TRANSCRIPTIONAL REGULATOR"/>
    <property type="match status" value="1"/>
</dbReference>
<evidence type="ECO:0000256" key="5">
    <source>
        <dbReference type="ARBA" id="ARBA00023163"/>
    </source>
</evidence>
<evidence type="ECO:0000313" key="8">
    <source>
        <dbReference type="EMBL" id="RHW32611.1"/>
    </source>
</evidence>
<feature type="domain" description="HTH araC/xylS-type" evidence="7">
    <location>
        <begin position="166"/>
        <end position="264"/>
    </location>
</feature>
<comment type="caution">
    <text evidence="8">The sequence shown here is derived from an EMBL/GenBank/DDBJ whole genome shotgun (WGS) entry which is preliminary data.</text>
</comment>
<dbReference type="InterPro" id="IPR009057">
    <property type="entry name" value="Homeodomain-like_sf"/>
</dbReference>
<accession>A0A417YI19</accession>
<dbReference type="Gene3D" id="2.60.40.1500">
    <property type="entry name" value="Glycosyl hydrolase domain, family 39"/>
    <property type="match status" value="1"/>
</dbReference>
<dbReference type="InterPro" id="IPR017853">
    <property type="entry name" value="GH"/>
</dbReference>
<dbReference type="GO" id="GO:0003700">
    <property type="term" value="F:DNA-binding transcription factor activity"/>
    <property type="evidence" value="ECO:0007669"/>
    <property type="project" value="InterPro"/>
</dbReference>
<dbReference type="PANTHER" id="PTHR43280:SF2">
    <property type="entry name" value="HTH-TYPE TRANSCRIPTIONAL REGULATOR EXSA"/>
    <property type="match status" value="1"/>
</dbReference>
<dbReference type="OrthoDB" id="9776971at2"/>
<dbReference type="Proteomes" id="UP000285456">
    <property type="component" value="Unassembled WGS sequence"/>
</dbReference>
<keyword evidence="9" id="KW-1185">Reference proteome</keyword>
<gene>
    <name evidence="8" type="ORF">D1B32_09795</name>
</gene>
<dbReference type="SUPFAM" id="SSF51445">
    <property type="entry name" value="(Trans)glycosidases"/>
    <property type="match status" value="1"/>
</dbReference>
<dbReference type="SMART" id="SM00342">
    <property type="entry name" value="HTH_ARAC"/>
    <property type="match status" value="1"/>
</dbReference>
<evidence type="ECO:0000256" key="3">
    <source>
        <dbReference type="ARBA" id="ARBA00023015"/>
    </source>
</evidence>
<evidence type="ECO:0000256" key="2">
    <source>
        <dbReference type="ARBA" id="ARBA00022801"/>
    </source>
</evidence>
<sequence length="779" mass="91408">MDNQLTDFSINLQQIEFLAPKMNPGIGVIFVIQGDLTVETNSRFYQLKEKDVLVINRNQVYQAKGNKGNHILLLQISDRFMKQYYEAYPNSRFECFSGDVDMEKDAVINRIRKLLAELMIAYFRRSESYRIEIQSYVSEILLILIRRFKQMGRIQERIDTGDQRIREIIYYMEENYHQKITLDDISEKFYLSSSYLSRYFKEKVGTGFNYYLMNIRLEHAVKELLYTSDSISHIAMNNGFPNVKSFVHYFKEAYKKTPKLYREENQETGMDTMKTYDIKDAVEIIQSSSIIGELGMLLTDSDVAFTSIETEAEELKLDIRQVSPSKINRPIHNLAIGELSELLKEGVRLQVLMVKEEIGLKNIAVRKLIGGTTFIPPIETDEIIATTSPYYNADFVLNFLRKHDLGLFIRIDYVEISRDEENYIREMQDFIKHCLNVYGTSYIEKWYFMFYEPSATAVLVSELERVYLKLYRSVKALIPKVKVGAFLPFSYKDEKTSKNHTWLVERKVPIDFYGYEANQNEIIDFEELGDDRFSLAKGYIKEKTVKLKTYLRKHGKNQPISLISWNTLSGNTRFTNGTFFRGALVLQNALDLADEVESIGFWINTEQHEKSGRDRKIRMEGLELFHFFSGKRPAYFAMQFFDRLNGDIIARGSEYIMTKNDRGYQLVLMNINNVNPHFTIEETFLKKLNKEVRVTISGLEPGEYQIRKRVFDKDFGALYTKWWDLNSKYGMDEEVVNYINETSKPSLELFDQVIDGDWSMYAYMSLNAIHFFDIRRAFY</sequence>
<evidence type="ECO:0000313" key="9">
    <source>
        <dbReference type="Proteomes" id="UP000285456"/>
    </source>
</evidence>
<evidence type="ECO:0000259" key="7">
    <source>
        <dbReference type="PROSITE" id="PS01124"/>
    </source>
</evidence>
<protein>
    <submittedName>
        <fullName evidence="8">Helix-turn-helix domain-containing protein</fullName>
    </submittedName>
</protein>
<dbReference type="Gene3D" id="1.10.10.60">
    <property type="entry name" value="Homeodomain-like"/>
    <property type="match status" value="2"/>
</dbReference>
<keyword evidence="6" id="KW-0326">Glycosidase</keyword>
<evidence type="ECO:0000256" key="4">
    <source>
        <dbReference type="ARBA" id="ARBA00023125"/>
    </source>
</evidence>
<proteinExistence type="inferred from homology"/>
<dbReference type="Gene3D" id="3.20.20.80">
    <property type="entry name" value="Glycosidases"/>
    <property type="match status" value="1"/>
</dbReference>
<reference evidence="8 9" key="1">
    <citation type="journal article" date="2007" name="Int. J. Syst. Evol. Microbiol.">
        <title>Oceanobacillus profundus sp. nov., isolated from a deep-sea sediment core.</title>
        <authorList>
            <person name="Kim Y.G."/>
            <person name="Choi D.H."/>
            <person name="Hyun S."/>
            <person name="Cho B.C."/>
        </authorList>
    </citation>
    <scope>NUCLEOTIDE SEQUENCE [LARGE SCALE GENOMIC DNA]</scope>
    <source>
        <strain evidence="8 9">DSM 18246</strain>
    </source>
</reference>
<dbReference type="InterPro" id="IPR049166">
    <property type="entry name" value="GH39_cat"/>
</dbReference>
<dbReference type="EMBL" id="QWEH01000005">
    <property type="protein sequence ID" value="RHW32611.1"/>
    <property type="molecule type" value="Genomic_DNA"/>
</dbReference>
<dbReference type="GO" id="GO:0016798">
    <property type="term" value="F:hydrolase activity, acting on glycosyl bonds"/>
    <property type="evidence" value="ECO:0007669"/>
    <property type="project" value="UniProtKB-KW"/>
</dbReference>
<dbReference type="SUPFAM" id="SSF46689">
    <property type="entry name" value="Homeodomain-like"/>
    <property type="match status" value="2"/>
</dbReference>
<dbReference type="GO" id="GO:0043565">
    <property type="term" value="F:sequence-specific DNA binding"/>
    <property type="evidence" value="ECO:0007669"/>
    <property type="project" value="InterPro"/>
</dbReference>
<dbReference type="Pfam" id="PF12833">
    <property type="entry name" value="HTH_18"/>
    <property type="match status" value="1"/>
</dbReference>
<comment type="similarity">
    <text evidence="1">Belongs to the glycosyl hydrolase 39 family.</text>
</comment>
<keyword evidence="3" id="KW-0805">Transcription regulation</keyword>
<keyword evidence="4" id="KW-0238">DNA-binding</keyword>
<organism evidence="8 9">
    <name type="scientific">Oceanobacillus profundus</name>
    <dbReference type="NCBI Taxonomy" id="372463"/>
    <lineage>
        <taxon>Bacteria</taxon>
        <taxon>Bacillati</taxon>
        <taxon>Bacillota</taxon>
        <taxon>Bacilli</taxon>
        <taxon>Bacillales</taxon>
        <taxon>Bacillaceae</taxon>
        <taxon>Oceanobacillus</taxon>
    </lineage>
</organism>
<dbReference type="SUPFAM" id="SSF51011">
    <property type="entry name" value="Glycosyl hydrolase domain"/>
    <property type="match status" value="1"/>
</dbReference>